<organism evidence="1 2">
    <name type="scientific">Ambispora leptoticha</name>
    <dbReference type="NCBI Taxonomy" id="144679"/>
    <lineage>
        <taxon>Eukaryota</taxon>
        <taxon>Fungi</taxon>
        <taxon>Fungi incertae sedis</taxon>
        <taxon>Mucoromycota</taxon>
        <taxon>Glomeromycotina</taxon>
        <taxon>Glomeromycetes</taxon>
        <taxon>Archaeosporales</taxon>
        <taxon>Ambisporaceae</taxon>
        <taxon>Ambispora</taxon>
    </lineage>
</organism>
<evidence type="ECO:0000313" key="2">
    <source>
        <dbReference type="Proteomes" id="UP000789508"/>
    </source>
</evidence>
<dbReference type="EMBL" id="CAJVPS010029359">
    <property type="protein sequence ID" value="CAG8728596.1"/>
    <property type="molecule type" value="Genomic_DNA"/>
</dbReference>
<proteinExistence type="predicted"/>
<dbReference type="AlphaFoldDB" id="A0A9N9NFR0"/>
<sequence length="46" mass="5263">FVGNNNLFIDNQHVVLTRNTRQEGSGNLNYNIANLIAQIFNEENNE</sequence>
<accession>A0A9N9NFR0</accession>
<name>A0A9N9NFR0_9GLOM</name>
<feature type="non-terminal residue" evidence="1">
    <location>
        <position position="1"/>
    </location>
</feature>
<protein>
    <submittedName>
        <fullName evidence="1">4952_t:CDS:1</fullName>
    </submittedName>
</protein>
<reference evidence="1" key="1">
    <citation type="submission" date="2021-06" db="EMBL/GenBank/DDBJ databases">
        <authorList>
            <person name="Kallberg Y."/>
            <person name="Tangrot J."/>
            <person name="Rosling A."/>
        </authorList>
    </citation>
    <scope>NUCLEOTIDE SEQUENCE</scope>
    <source>
        <strain evidence="1">FL130A</strain>
    </source>
</reference>
<comment type="caution">
    <text evidence="1">The sequence shown here is derived from an EMBL/GenBank/DDBJ whole genome shotgun (WGS) entry which is preliminary data.</text>
</comment>
<evidence type="ECO:0000313" key="1">
    <source>
        <dbReference type="EMBL" id="CAG8728596.1"/>
    </source>
</evidence>
<dbReference type="Proteomes" id="UP000789508">
    <property type="component" value="Unassembled WGS sequence"/>
</dbReference>
<gene>
    <name evidence="1" type="ORF">ALEPTO_LOCUS12531</name>
</gene>
<keyword evidence="2" id="KW-1185">Reference proteome</keyword>